<feature type="region of interest" description="Disordered" evidence="1">
    <location>
        <begin position="125"/>
        <end position="152"/>
    </location>
</feature>
<accession>A0A0C3B0T4</accession>
<dbReference type="EMBL" id="KN824317">
    <property type="protein sequence ID" value="KIM25106.1"/>
    <property type="molecule type" value="Genomic_DNA"/>
</dbReference>
<evidence type="ECO:0008006" key="4">
    <source>
        <dbReference type="Google" id="ProtNLM"/>
    </source>
</evidence>
<reference evidence="3" key="2">
    <citation type="submission" date="2015-01" db="EMBL/GenBank/DDBJ databases">
        <title>Evolutionary Origins and Diversification of the Mycorrhizal Mutualists.</title>
        <authorList>
            <consortium name="DOE Joint Genome Institute"/>
            <consortium name="Mycorrhizal Genomics Consortium"/>
            <person name="Kohler A."/>
            <person name="Kuo A."/>
            <person name="Nagy L.G."/>
            <person name="Floudas D."/>
            <person name="Copeland A."/>
            <person name="Barry K.W."/>
            <person name="Cichocki N."/>
            <person name="Veneault-Fourrey C."/>
            <person name="LaButti K."/>
            <person name="Lindquist E.A."/>
            <person name="Lipzen A."/>
            <person name="Lundell T."/>
            <person name="Morin E."/>
            <person name="Murat C."/>
            <person name="Riley R."/>
            <person name="Ohm R."/>
            <person name="Sun H."/>
            <person name="Tunlid A."/>
            <person name="Henrissat B."/>
            <person name="Grigoriev I.V."/>
            <person name="Hibbett D.S."/>
            <person name="Martin F."/>
        </authorList>
    </citation>
    <scope>NUCLEOTIDE SEQUENCE [LARGE SCALE GENOMIC DNA]</scope>
    <source>
        <strain evidence="3">MAFF 305830</strain>
    </source>
</reference>
<dbReference type="STRING" id="933852.A0A0C3B0T4"/>
<feature type="compositionally biased region" description="Low complexity" evidence="1">
    <location>
        <begin position="199"/>
        <end position="235"/>
    </location>
</feature>
<feature type="region of interest" description="Disordered" evidence="1">
    <location>
        <begin position="189"/>
        <end position="428"/>
    </location>
</feature>
<feature type="compositionally biased region" description="Basic and acidic residues" evidence="1">
    <location>
        <begin position="949"/>
        <end position="1005"/>
    </location>
</feature>
<feature type="compositionally biased region" description="Acidic residues" evidence="1">
    <location>
        <begin position="517"/>
        <end position="528"/>
    </location>
</feature>
<feature type="compositionally biased region" description="Polar residues" evidence="1">
    <location>
        <begin position="387"/>
        <end position="404"/>
    </location>
</feature>
<dbReference type="Proteomes" id="UP000054097">
    <property type="component" value="Unassembled WGS sequence"/>
</dbReference>
<feature type="compositionally biased region" description="Low complexity" evidence="1">
    <location>
        <begin position="294"/>
        <end position="307"/>
    </location>
</feature>
<feature type="compositionally biased region" description="Low complexity" evidence="1">
    <location>
        <begin position="549"/>
        <end position="560"/>
    </location>
</feature>
<feature type="compositionally biased region" description="Low complexity" evidence="1">
    <location>
        <begin position="466"/>
        <end position="476"/>
    </location>
</feature>
<feature type="compositionally biased region" description="Acidic residues" evidence="1">
    <location>
        <begin position="827"/>
        <end position="845"/>
    </location>
</feature>
<feature type="compositionally biased region" description="Acidic residues" evidence="1">
    <location>
        <begin position="868"/>
        <end position="909"/>
    </location>
</feature>
<feature type="compositionally biased region" description="Basic and acidic residues" evidence="1">
    <location>
        <begin position="529"/>
        <end position="541"/>
    </location>
</feature>
<dbReference type="OrthoDB" id="6123at2759"/>
<reference evidence="2 3" key="1">
    <citation type="submission" date="2014-04" db="EMBL/GenBank/DDBJ databases">
        <authorList>
            <consortium name="DOE Joint Genome Institute"/>
            <person name="Kuo A."/>
            <person name="Zuccaro A."/>
            <person name="Kohler A."/>
            <person name="Nagy L.G."/>
            <person name="Floudas D."/>
            <person name="Copeland A."/>
            <person name="Barry K.W."/>
            <person name="Cichocki N."/>
            <person name="Veneault-Fourrey C."/>
            <person name="LaButti K."/>
            <person name="Lindquist E.A."/>
            <person name="Lipzen A."/>
            <person name="Lundell T."/>
            <person name="Morin E."/>
            <person name="Murat C."/>
            <person name="Sun H."/>
            <person name="Tunlid A."/>
            <person name="Henrissat B."/>
            <person name="Grigoriev I.V."/>
            <person name="Hibbett D.S."/>
            <person name="Martin F."/>
            <person name="Nordberg H.P."/>
            <person name="Cantor M.N."/>
            <person name="Hua S.X."/>
        </authorList>
    </citation>
    <scope>NUCLEOTIDE SEQUENCE [LARGE SCALE GENOMIC DNA]</scope>
    <source>
        <strain evidence="2 3">MAFF 305830</strain>
    </source>
</reference>
<feature type="compositionally biased region" description="Pro residues" evidence="1">
    <location>
        <begin position="316"/>
        <end position="325"/>
    </location>
</feature>
<sequence>MAQSTSYNPPPRPFLRPPSPSSLPSAEQHGLTGADAWAYNVSTRLMSDPGRWDLFNQVQAGMVWLDEYMKEIEDMIVKDDEEVDFVELVKTPGRNKASQSHYNSTANAEKLAKINALHFGEEANDKPKAAKPLEKHAQGTVLPPSNTNNTLRPAHDELHVVSHTPATPTPLAQEVPHPATTKAATTIKLDPQPQPTAPQPQQQQRPTDAASQSVMSTASVSSASGTSRASVAGATNSARFGPRPLPTVPNGMRSRTASNASVMQQQPIRPPSRTANPVDVQPKVMDFVDQPRSQPAQPAQPEAPKQPAKAKETSVPPAPRTPSPAPIESDEMDVEVEVPLNDTTISKPSGPIFPTSTAPLTLSRKPSFAALPNPSPMRKSVRGDATTPHTRVSTATGAPGQRTSGWFKGTTPAAATTSEKKSVEKGAAAKMVAKVPVKLDTDEKTAANTAANAALGAVPVVPVASTAAAKPAAPKTNTLKRKSDVLGETATSGTESAGEERASKSTKKAGQKFAMERDEEDEDVDGDDGQPHDDDTAERLLKLRGMLKAGGVADGAPGPVSVEKPRSRVDSRPDQFKPVSRIATALGDDASKGKPGDEKKTKIAKPAIVSPLKVSELVGAWEKKGGEASPGADKRAATFPKFAPHAAAALVSTTPPDSPVVKKTITATATTKTSVKTLERVPSSSNAFASGSIFKAPPAKTNIFTAPTAKPASQATAKAPSQATTQGIFTRPASQQYNGGVSSQQSQSTTTSVTDEDSLFELAGKKGKTSTSTYDTGSQPSQEPFRAKEREPSGAMWGMEEGLTAGWLSKGNDTLGENAARQRAQSQEEDEDDEGDQAFVDDDDVTNQQAVAAIMARAMAESQGVNRDEEEDERDESDGDDEMAVDSQDEEPEAENEDDMMEEEEEEEQAPPPAPVPAPTSGGIFAHVGSLASKAAQGLASLRYAAAAAEKEKIVQEKRDTKAKEAEARRLAIQQKKAEEGTKKREEAERKRKAEEERRRKEKADTTLNRSIKAKPAVRAYSWSKNSSDASPGCSREEAGTQEGSFEDWSNQLDSWTLPDRSALDFQACTYADQGTYHQTRWSAEPLICCCRFTFCSSTIQCTRLHPGGSRQANRRKSHVQEELYDCAQVKLDGRR</sequence>
<evidence type="ECO:0000313" key="3">
    <source>
        <dbReference type="Proteomes" id="UP000054097"/>
    </source>
</evidence>
<gene>
    <name evidence="2" type="ORF">M408DRAFT_223588</name>
</gene>
<feature type="compositionally biased region" description="Polar residues" evidence="1">
    <location>
        <begin position="769"/>
        <end position="782"/>
    </location>
</feature>
<feature type="compositionally biased region" description="Basic and acidic residues" evidence="1">
    <location>
        <begin position="125"/>
        <end position="137"/>
    </location>
</feature>
<feature type="compositionally biased region" description="Pro residues" evidence="1">
    <location>
        <begin position="8"/>
        <end position="21"/>
    </location>
</feature>
<proteinExistence type="predicted"/>
<feature type="compositionally biased region" description="Polar residues" evidence="1">
    <location>
        <begin position="253"/>
        <end position="267"/>
    </location>
</feature>
<feature type="compositionally biased region" description="Low complexity" evidence="1">
    <location>
        <begin position="742"/>
        <end position="752"/>
    </location>
</feature>
<feature type="compositionally biased region" description="Polar residues" evidence="1">
    <location>
        <begin position="711"/>
        <end position="741"/>
    </location>
</feature>
<organism evidence="2 3">
    <name type="scientific">Serendipita vermifera MAFF 305830</name>
    <dbReference type="NCBI Taxonomy" id="933852"/>
    <lineage>
        <taxon>Eukaryota</taxon>
        <taxon>Fungi</taxon>
        <taxon>Dikarya</taxon>
        <taxon>Basidiomycota</taxon>
        <taxon>Agaricomycotina</taxon>
        <taxon>Agaricomycetes</taxon>
        <taxon>Sebacinales</taxon>
        <taxon>Serendipitaceae</taxon>
        <taxon>Serendipita</taxon>
    </lineage>
</organism>
<dbReference type="AlphaFoldDB" id="A0A0C3B0T4"/>
<protein>
    <recommendedName>
        <fullName evidence="4">Inner centromere protein ARK-binding domain-containing protein</fullName>
    </recommendedName>
</protein>
<evidence type="ECO:0000313" key="2">
    <source>
        <dbReference type="EMBL" id="KIM25106.1"/>
    </source>
</evidence>
<feature type="compositionally biased region" description="Basic and acidic residues" evidence="1">
    <location>
        <begin position="563"/>
        <end position="575"/>
    </location>
</feature>
<feature type="region of interest" description="Disordered" evidence="1">
    <location>
        <begin position="946"/>
        <end position="1045"/>
    </location>
</feature>
<feature type="compositionally biased region" description="Basic and acidic residues" evidence="1">
    <location>
        <begin position="589"/>
        <end position="601"/>
    </location>
</feature>
<feature type="compositionally biased region" description="Low complexity" evidence="1">
    <location>
        <begin position="850"/>
        <end position="860"/>
    </location>
</feature>
<feature type="region of interest" description="Disordered" evidence="1">
    <location>
        <begin position="466"/>
        <end position="605"/>
    </location>
</feature>
<name>A0A0C3B0T4_SERVB</name>
<keyword evidence="3" id="KW-1185">Reference proteome</keyword>
<feature type="region of interest" description="Disordered" evidence="1">
    <location>
        <begin position="708"/>
        <end position="925"/>
    </location>
</feature>
<feature type="region of interest" description="Disordered" evidence="1">
    <location>
        <begin position="1"/>
        <end position="29"/>
    </location>
</feature>
<evidence type="ECO:0000256" key="1">
    <source>
        <dbReference type="SAM" id="MobiDB-lite"/>
    </source>
</evidence>
<dbReference type="HOGENOM" id="CLU_278388_0_0_1"/>